<gene>
    <name evidence="4" type="ORF">Hgul01_01380</name>
</gene>
<evidence type="ECO:0000256" key="1">
    <source>
        <dbReference type="ARBA" id="ARBA00022741"/>
    </source>
</evidence>
<evidence type="ECO:0000259" key="3">
    <source>
        <dbReference type="PROSITE" id="PS50887"/>
    </source>
</evidence>
<dbReference type="InterPro" id="IPR024615">
    <property type="entry name" value="CRISPR-assoc_Cmr2_N"/>
</dbReference>
<dbReference type="InterPro" id="IPR013407">
    <property type="entry name" value="CRISPR-assoc_prot_Cmr2"/>
</dbReference>
<accession>A0ABP9WYC6</accession>
<dbReference type="Pfam" id="PF22335">
    <property type="entry name" value="Cas10-Cmr2_palm2"/>
    <property type="match status" value="1"/>
</dbReference>
<dbReference type="EMBL" id="BAABRU010000004">
    <property type="protein sequence ID" value="GAA5527593.1"/>
    <property type="molecule type" value="Genomic_DNA"/>
</dbReference>
<proteinExistence type="predicted"/>
<evidence type="ECO:0000313" key="5">
    <source>
        <dbReference type="Proteomes" id="UP001428290"/>
    </source>
</evidence>
<dbReference type="InterPro" id="IPR000160">
    <property type="entry name" value="GGDEF_dom"/>
</dbReference>
<comment type="caution">
    <text evidence="4">The sequence shown here is derived from an EMBL/GenBank/DDBJ whole genome shotgun (WGS) entry which is preliminary data.</text>
</comment>
<keyword evidence="5" id="KW-1185">Reference proteome</keyword>
<reference evidence="4 5" key="1">
    <citation type="submission" date="2024-02" db="EMBL/GenBank/DDBJ databases">
        <title>Herpetosiphon gulosus NBRC 112829.</title>
        <authorList>
            <person name="Ichikawa N."/>
            <person name="Katano-Makiyama Y."/>
            <person name="Hidaka K."/>
        </authorList>
    </citation>
    <scope>NUCLEOTIDE SEQUENCE [LARGE SCALE GENOMIC DNA]</scope>
    <source>
        <strain evidence="4 5">NBRC 112829</strain>
    </source>
</reference>
<dbReference type="Gene3D" id="3.30.70.270">
    <property type="match status" value="1"/>
</dbReference>
<dbReference type="Gene3D" id="3.30.70.2220">
    <property type="entry name" value="CRISPR-Cas system, Cmr2 subunit, D1 domain, cysteine cluster"/>
    <property type="match status" value="1"/>
</dbReference>
<keyword evidence="2" id="KW-0051">Antiviral defense</keyword>
<feature type="domain" description="GGDEF" evidence="3">
    <location>
        <begin position="329"/>
        <end position="473"/>
    </location>
</feature>
<evidence type="ECO:0000256" key="2">
    <source>
        <dbReference type="ARBA" id="ARBA00023118"/>
    </source>
</evidence>
<evidence type="ECO:0000313" key="4">
    <source>
        <dbReference type="EMBL" id="GAA5527593.1"/>
    </source>
</evidence>
<protein>
    <recommendedName>
        <fullName evidence="3">GGDEF domain-containing protein</fullName>
    </recommendedName>
</protein>
<dbReference type="NCBIfam" id="TIGR02577">
    <property type="entry name" value="cas_TM1794_Cmr2"/>
    <property type="match status" value="1"/>
</dbReference>
<name>A0ABP9WYC6_9CHLR</name>
<dbReference type="PROSITE" id="PS50887">
    <property type="entry name" value="GGDEF"/>
    <property type="match status" value="1"/>
</dbReference>
<dbReference type="InterPro" id="IPR054767">
    <property type="entry name" value="Cas10-Cmr2_palm2"/>
</dbReference>
<sequence length="603" mass="67075">MSHLILIAIGPVQDFIASARRTRDLWFGSWLLSELSKAVAKSVYQAKGNLIFPYPTDPAQDLAPNSAFNVPNKILAKVEGDVKMIADAAKQALDTRVNEIRDGAFAKVTGVFDQTRAKAQIAALIEFSWVALHLASDDVYCATREQLEHLMAARKNTRNFSAVTWGTNAPKSSIDGERESVIDNRELKGQELTMYREYGINIGEHLSGVDILKRHGQKGVDSRFPSTSHIAATPVFNYLTLLDQSEKNPKAVTRLWKDYICALKLLESAKEYIQNEKTPIYHDIFEYYDGSLLFAERFNDALVGEDLKKAQKYLQDFLKPFLDTTIPIPYYAILHADGDAMGRFINTAHGMDEHQGISEKLTRFAGNVKSIVENHQGALVYSGGDDVLAFLPLTSSHVIQEGNNKRLATVFDCAADLATAFKQALVDPMVSLSVGIAIVHHLEPLSDALDLARKAEQQAKGIKGKNALAINLSKRGGADRIIAGSWAKPEGQFSLYERLTRLIELHQYDQIPLGFAFELHDLSIRLKDLPASILRAEAKRIIERKYTSNGKKVEDDIAEQLLKMIDDLLLDQTTKPHSIIQQFADEVIIAEFIAEAQKLANGN</sequence>
<dbReference type="Pfam" id="PF12469">
    <property type="entry name" value="Cmr2_N"/>
    <property type="match status" value="1"/>
</dbReference>
<dbReference type="RefSeq" id="WP_345721214.1">
    <property type="nucleotide sequence ID" value="NZ_BAABRU010000004.1"/>
</dbReference>
<dbReference type="Proteomes" id="UP001428290">
    <property type="component" value="Unassembled WGS sequence"/>
</dbReference>
<keyword evidence="1" id="KW-0547">Nucleotide-binding</keyword>
<organism evidence="4 5">
    <name type="scientific">Herpetosiphon gulosus</name>
    <dbReference type="NCBI Taxonomy" id="1973496"/>
    <lineage>
        <taxon>Bacteria</taxon>
        <taxon>Bacillati</taxon>
        <taxon>Chloroflexota</taxon>
        <taxon>Chloroflexia</taxon>
        <taxon>Herpetosiphonales</taxon>
        <taxon>Herpetosiphonaceae</taxon>
        <taxon>Herpetosiphon</taxon>
    </lineage>
</organism>
<dbReference type="InterPro" id="IPR043128">
    <property type="entry name" value="Rev_trsase/Diguanyl_cyclase"/>
</dbReference>
<dbReference type="InterPro" id="IPR038242">
    <property type="entry name" value="Cmr2_N"/>
</dbReference>
<dbReference type="CDD" id="cd09679">
    <property type="entry name" value="Cas10_III"/>
    <property type="match status" value="1"/>
</dbReference>